<feature type="domain" description="Chitin-binding type-2" evidence="3">
    <location>
        <begin position="1069"/>
        <end position="1141"/>
    </location>
</feature>
<feature type="region of interest" description="Disordered" evidence="1">
    <location>
        <begin position="525"/>
        <end position="564"/>
    </location>
</feature>
<feature type="compositionally biased region" description="Low complexity" evidence="1">
    <location>
        <begin position="1188"/>
        <end position="1197"/>
    </location>
</feature>
<dbReference type="InterPro" id="IPR036508">
    <property type="entry name" value="Chitin-bd_dom_sf"/>
</dbReference>
<feature type="compositionally biased region" description="Polar residues" evidence="1">
    <location>
        <begin position="1142"/>
        <end position="1151"/>
    </location>
</feature>
<dbReference type="EMBL" id="JALLPJ020001193">
    <property type="protein sequence ID" value="KAL3774447.1"/>
    <property type="molecule type" value="Genomic_DNA"/>
</dbReference>
<dbReference type="Proteomes" id="UP001530400">
    <property type="component" value="Unassembled WGS sequence"/>
</dbReference>
<feature type="signal peptide" evidence="2">
    <location>
        <begin position="1"/>
        <end position="25"/>
    </location>
</feature>
<sequence length="1246" mass="134422">MKRPRPSHISILLFILSCTIQHTSSKDTNTTFNWCPDSFSGFVAGPGCISYIICSNGVQSGEGMACQEGTLFNEELSLCDFEENVSCETTALPTQRPTRPPTVPPTPRIEPTTPSPTLPPNTRSPSSNVGIEDALDNAQHDINNKILLYESGFEGGWLPSTVYRYDTLLKALQLMYLEGVGEYKFYLGDDVAGVEGVKFGLVNLAAFLAQSMKETIKYNACDENNWDIIDNKYPLSNACGQLEQSYQDYVCPEGMEHMQCEVDPNMELKASTTAMWYGAPGPLFCGPKTKYPFTGYWDYGFQCDFPWKDPPEYCPDYPGQKGGRYDNSEPVENRNNRTDVEGCCWWGRGVIQTTGICNFGILNYYSKRAADEGREARYPDLDFCKDPGLICSREDHKELKWIAGFFYWMKSVQPYDSGWNYLDNLKAFVSGGMQDTSFIDAVSGIVNRGCHNPPCPNGSGQLDGGYERSENFSKVLEVLFEEDGSPRVRRSTEPPTFFVTALDESDSGTSDSGEGFTADVTALETEDQSEEWLDNENDWSATDSSGLDVDENTDDEEDWSEVDGGASTGSKLYCGETQQDAAVNCGIEGNACPGGLCPGDLKCYMVTDCGSDTDVEDTEFDDTGMSIPPSPAPESAIPTISVVESAGPASSFTSAAPISDNTDESASSGAFDIKNTFFCGVDRADAATSCSKRCRSGSPSECPDGMSCFGYTPCPTEIDSDETITATDGTTSSSPITSPTSDVTSSPVSLAESNIGITQNYCAKSLEDLAATCATATTCNDGEPDCPAGTYCWGDRLCGDAPINEVTSVPTPVPSLVLLEAEMTAGPSSTPVESTLSPVLQLESNSPVSISSERFYCATTMEELEETCATAQGCKPGACPPGTYCFPFSCNDSVPEPTDEEPTQQLYCATNMEELAASCSTAQECNSGPCPTGTACFPFNCDASSAENQTVSLSVPTYQPVVSKPVASSDAEGTLCPPTYTGWLSLDCFEYWECMDGLAGPISTCPGGMKFDKVISECNTADIVNDFCYGPAPGEQQSNKPDSGEQQSNSSPDEENGPCAKGKSGWEAAPGCRLVVSSVDLTLTLHSWLIHLFLLHAVEYRQYYWCEDGRVSDSSHDCGEDLLFDSELELCNFADQVVCESNDNPGSQVNRPNPPSAPVPLTQAPVSRKQPDVSSNNAAAALDDKEWPASTTAPTSPKTQDSVGSDEDLPPWLAHVVKESEADSSASSYSWLSSLWFLLLLTEGLQ</sequence>
<dbReference type="SMART" id="SM00494">
    <property type="entry name" value="ChtBD2"/>
    <property type="match status" value="3"/>
</dbReference>
<proteinExistence type="predicted"/>
<dbReference type="PANTHER" id="PTHR21113">
    <property type="entry name" value="AGAP001705-PA"/>
    <property type="match status" value="1"/>
</dbReference>
<evidence type="ECO:0000313" key="5">
    <source>
        <dbReference type="Proteomes" id="UP001530400"/>
    </source>
</evidence>
<accession>A0ABD3NET5</accession>
<feature type="compositionally biased region" description="Acidic residues" evidence="1">
    <location>
        <begin position="548"/>
        <end position="561"/>
    </location>
</feature>
<feature type="region of interest" description="Disordered" evidence="1">
    <location>
        <begin position="1034"/>
        <end position="1064"/>
    </location>
</feature>
<comment type="caution">
    <text evidence="4">The sequence shown here is derived from an EMBL/GenBank/DDBJ whole genome shotgun (WGS) entry which is preliminary data.</text>
</comment>
<evidence type="ECO:0000256" key="2">
    <source>
        <dbReference type="SAM" id="SignalP"/>
    </source>
</evidence>
<feature type="domain" description="Chitin-binding type-2" evidence="3">
    <location>
        <begin position="973"/>
        <end position="1030"/>
    </location>
</feature>
<evidence type="ECO:0000256" key="1">
    <source>
        <dbReference type="SAM" id="MobiDB-lite"/>
    </source>
</evidence>
<evidence type="ECO:0000313" key="4">
    <source>
        <dbReference type="EMBL" id="KAL3774447.1"/>
    </source>
</evidence>
<feature type="compositionally biased region" description="Pro residues" evidence="1">
    <location>
        <begin position="98"/>
        <end position="119"/>
    </location>
</feature>
<feature type="domain" description="Chitin-binding type-2" evidence="3">
    <location>
        <begin position="32"/>
        <end position="89"/>
    </location>
</feature>
<feature type="region of interest" description="Disordered" evidence="1">
    <location>
        <begin position="90"/>
        <end position="126"/>
    </location>
</feature>
<evidence type="ECO:0000259" key="3">
    <source>
        <dbReference type="PROSITE" id="PS50940"/>
    </source>
</evidence>
<dbReference type="PANTHER" id="PTHR21113:SF4">
    <property type="entry name" value="CHITIN-BINDING TYPE-4 DOMAIN-CONTAINING PROTEIN"/>
    <property type="match status" value="1"/>
</dbReference>
<dbReference type="AlphaFoldDB" id="A0ABD3NET5"/>
<dbReference type="PROSITE" id="PS50940">
    <property type="entry name" value="CHIT_BIND_II"/>
    <property type="match status" value="3"/>
</dbReference>
<dbReference type="Pfam" id="PF01607">
    <property type="entry name" value="CBM_14"/>
    <property type="match status" value="2"/>
</dbReference>
<protein>
    <recommendedName>
        <fullName evidence="3">Chitin-binding type-2 domain-containing protein</fullName>
    </recommendedName>
</protein>
<keyword evidence="5" id="KW-1185">Reference proteome</keyword>
<keyword evidence="2" id="KW-0732">Signal</keyword>
<feature type="chain" id="PRO_5044749420" description="Chitin-binding type-2 domain-containing protein" evidence="2">
    <location>
        <begin position="26"/>
        <end position="1246"/>
    </location>
</feature>
<feature type="compositionally biased region" description="Acidic residues" evidence="1">
    <location>
        <begin position="525"/>
        <end position="537"/>
    </location>
</feature>
<feature type="compositionally biased region" description="Low complexity" evidence="1">
    <location>
        <begin position="727"/>
        <end position="747"/>
    </location>
</feature>
<feature type="region of interest" description="Disordered" evidence="1">
    <location>
        <begin position="722"/>
        <end position="747"/>
    </location>
</feature>
<name>A0ABD3NET5_9STRA</name>
<feature type="region of interest" description="Disordered" evidence="1">
    <location>
        <begin position="1142"/>
        <end position="1207"/>
    </location>
</feature>
<dbReference type="InterPro" id="IPR002557">
    <property type="entry name" value="Chitin-bd_dom"/>
</dbReference>
<dbReference type="SUPFAM" id="SSF57625">
    <property type="entry name" value="Invertebrate chitin-binding proteins"/>
    <property type="match status" value="3"/>
</dbReference>
<dbReference type="PROSITE" id="PS51257">
    <property type="entry name" value="PROKAR_LIPOPROTEIN"/>
    <property type="match status" value="1"/>
</dbReference>
<reference evidence="4 5" key="1">
    <citation type="submission" date="2024-10" db="EMBL/GenBank/DDBJ databases">
        <title>Updated reference genomes for cyclostephanoid diatoms.</title>
        <authorList>
            <person name="Roberts W.R."/>
            <person name="Alverson A.J."/>
        </authorList>
    </citation>
    <scope>NUCLEOTIDE SEQUENCE [LARGE SCALE GENOMIC DNA]</scope>
    <source>
        <strain evidence="4 5">AJA010-31</strain>
    </source>
</reference>
<feature type="compositionally biased region" description="Polar residues" evidence="1">
    <location>
        <begin position="1035"/>
        <end position="1051"/>
    </location>
</feature>
<organism evidence="4 5">
    <name type="scientific">Cyclotella atomus</name>
    <dbReference type="NCBI Taxonomy" id="382360"/>
    <lineage>
        <taxon>Eukaryota</taxon>
        <taxon>Sar</taxon>
        <taxon>Stramenopiles</taxon>
        <taxon>Ochrophyta</taxon>
        <taxon>Bacillariophyta</taxon>
        <taxon>Coscinodiscophyceae</taxon>
        <taxon>Thalassiosirophycidae</taxon>
        <taxon>Stephanodiscales</taxon>
        <taxon>Stephanodiscaceae</taxon>
        <taxon>Cyclotella</taxon>
    </lineage>
</organism>
<dbReference type="Gene3D" id="1.10.530.10">
    <property type="match status" value="1"/>
</dbReference>
<dbReference type="Gene3D" id="2.170.140.10">
    <property type="entry name" value="Chitin binding domain"/>
    <property type="match status" value="2"/>
</dbReference>
<gene>
    <name evidence="4" type="ORF">ACHAWO_004514</name>
</gene>